<keyword evidence="10" id="KW-1185">Reference proteome</keyword>
<dbReference type="EMBL" id="JAERWK010000010">
    <property type="protein sequence ID" value="MBM9467405.1"/>
    <property type="molecule type" value="Genomic_DNA"/>
</dbReference>
<reference evidence="9" key="1">
    <citation type="submission" date="2021-01" db="EMBL/GenBank/DDBJ databases">
        <title>YIM 132084 draft genome.</title>
        <authorList>
            <person name="An D."/>
        </authorList>
    </citation>
    <scope>NUCLEOTIDE SEQUENCE</scope>
    <source>
        <strain evidence="9">YIM 132084</strain>
    </source>
</reference>
<evidence type="ECO:0000256" key="4">
    <source>
        <dbReference type="ARBA" id="ARBA00022989"/>
    </source>
</evidence>
<dbReference type="RefSeq" id="WP_205260340.1">
    <property type="nucleotide sequence ID" value="NZ_JAERWK010000010.1"/>
</dbReference>
<evidence type="ECO:0000256" key="2">
    <source>
        <dbReference type="ARBA" id="ARBA00022475"/>
    </source>
</evidence>
<evidence type="ECO:0000256" key="6">
    <source>
        <dbReference type="SAM" id="MobiDB-lite"/>
    </source>
</evidence>
<feature type="transmembrane region" description="Helical" evidence="7">
    <location>
        <begin position="162"/>
        <end position="189"/>
    </location>
</feature>
<feature type="domain" description="Type II secretion system protein GspF" evidence="8">
    <location>
        <begin position="50"/>
        <end position="177"/>
    </location>
</feature>
<feature type="transmembrane region" description="Helical" evidence="7">
    <location>
        <begin position="6"/>
        <end position="25"/>
    </location>
</feature>
<evidence type="ECO:0000256" key="5">
    <source>
        <dbReference type="ARBA" id="ARBA00023136"/>
    </source>
</evidence>
<organism evidence="9 10">
    <name type="scientific">Nakamurella leprariae</name>
    <dbReference type="NCBI Taxonomy" id="2803911"/>
    <lineage>
        <taxon>Bacteria</taxon>
        <taxon>Bacillati</taxon>
        <taxon>Actinomycetota</taxon>
        <taxon>Actinomycetes</taxon>
        <taxon>Nakamurellales</taxon>
        <taxon>Nakamurellaceae</taxon>
        <taxon>Nakamurella</taxon>
    </lineage>
</organism>
<dbReference type="InterPro" id="IPR018076">
    <property type="entry name" value="T2SS_GspF_dom"/>
</dbReference>
<dbReference type="Pfam" id="PF00482">
    <property type="entry name" value="T2SSF"/>
    <property type="match status" value="1"/>
</dbReference>
<gene>
    <name evidence="9" type="ORF">JL106_08945</name>
</gene>
<sequence length="195" mass="20172">MTAGVAVSPAWWWIWLAVGAGLVVVTRRSSSRRPVDPAAGRWVAATSGLLAECVAGGLDLATGLGSVRRALPPPRAGPSQPRPAAGPDSTLAAVESMLSLGVDPEQAWRLADDDPLVAPIAAAARRSAVSGVALADALRMHADDLERRDGARGRRRDARAGVLVTLPLTLCFLPAFGCLGLAPVVLGLLDQLQLP</sequence>
<keyword evidence="3 7" id="KW-0812">Transmembrane</keyword>
<comment type="caution">
    <text evidence="9">The sequence shown here is derived from an EMBL/GenBank/DDBJ whole genome shotgun (WGS) entry which is preliminary data.</text>
</comment>
<dbReference type="PANTHER" id="PTHR35007:SF3">
    <property type="entry name" value="POSSIBLE CONSERVED ALANINE RICH MEMBRANE PROTEIN"/>
    <property type="match status" value="1"/>
</dbReference>
<evidence type="ECO:0000313" key="9">
    <source>
        <dbReference type="EMBL" id="MBM9467405.1"/>
    </source>
</evidence>
<dbReference type="PANTHER" id="PTHR35007">
    <property type="entry name" value="INTEGRAL MEMBRANE PROTEIN-RELATED"/>
    <property type="match status" value="1"/>
</dbReference>
<keyword evidence="5 7" id="KW-0472">Membrane</keyword>
<evidence type="ECO:0000256" key="7">
    <source>
        <dbReference type="SAM" id="Phobius"/>
    </source>
</evidence>
<dbReference type="Proteomes" id="UP000663792">
    <property type="component" value="Unassembled WGS sequence"/>
</dbReference>
<evidence type="ECO:0000259" key="8">
    <source>
        <dbReference type="Pfam" id="PF00482"/>
    </source>
</evidence>
<protein>
    <submittedName>
        <fullName evidence="9">Type II secretion system F family protein</fullName>
    </submittedName>
</protein>
<feature type="compositionally biased region" description="Low complexity" evidence="6">
    <location>
        <begin position="77"/>
        <end position="87"/>
    </location>
</feature>
<accession>A0A938YGJ1</accession>
<dbReference type="AlphaFoldDB" id="A0A938YGJ1"/>
<keyword evidence="2" id="KW-1003">Cell membrane</keyword>
<evidence type="ECO:0000313" key="10">
    <source>
        <dbReference type="Proteomes" id="UP000663792"/>
    </source>
</evidence>
<name>A0A938YGJ1_9ACTN</name>
<dbReference type="GO" id="GO:0005886">
    <property type="term" value="C:plasma membrane"/>
    <property type="evidence" value="ECO:0007669"/>
    <property type="project" value="UniProtKB-SubCell"/>
</dbReference>
<evidence type="ECO:0000256" key="3">
    <source>
        <dbReference type="ARBA" id="ARBA00022692"/>
    </source>
</evidence>
<feature type="region of interest" description="Disordered" evidence="6">
    <location>
        <begin position="69"/>
        <end position="88"/>
    </location>
</feature>
<evidence type="ECO:0000256" key="1">
    <source>
        <dbReference type="ARBA" id="ARBA00004651"/>
    </source>
</evidence>
<comment type="subcellular location">
    <subcellularLocation>
        <location evidence="1">Cell membrane</location>
        <topology evidence="1">Multi-pass membrane protein</topology>
    </subcellularLocation>
</comment>
<proteinExistence type="predicted"/>
<keyword evidence="4 7" id="KW-1133">Transmembrane helix</keyword>